<sequence length="41" mass="5026">MILKKIKNNVLYFYTFLQIKYQYCLLSNIFVQNTLYTRSAQ</sequence>
<proteinExistence type="predicted"/>
<reference evidence="1 2" key="1">
    <citation type="submission" date="2011-02" db="EMBL/GenBank/DDBJ databases">
        <authorList>
            <person name="Weinstock G."/>
            <person name="Sodergren E."/>
            <person name="Clifton S."/>
            <person name="Fulton L."/>
            <person name="Fulton B."/>
            <person name="Courtney L."/>
            <person name="Fronick C."/>
            <person name="Harrison M."/>
            <person name="Strong C."/>
            <person name="Farmer C."/>
            <person name="Delahaunty K."/>
            <person name="Markovic C."/>
            <person name="Hall O."/>
            <person name="Minx P."/>
            <person name="Tomlinson C."/>
            <person name="Mitreva M."/>
            <person name="Hou S."/>
            <person name="Chen J."/>
            <person name="Wollam A."/>
            <person name="Pepin K.H."/>
            <person name="Johnson M."/>
            <person name="Bhonagiri V."/>
            <person name="Zhang X."/>
            <person name="Suruliraj S."/>
            <person name="Warren W."/>
            <person name="Chinwalla A."/>
            <person name="Mardis E.R."/>
            <person name="Wilson R.K."/>
        </authorList>
    </citation>
    <scope>NUCLEOTIDE SEQUENCE [LARGE SCALE GENOMIC DNA]</scope>
    <source>
        <strain evidence="1 2">YIT 12056</strain>
    </source>
</reference>
<accession>A0ABN0CK53</accession>
<dbReference type="Proteomes" id="UP000010321">
    <property type="component" value="Unassembled WGS sequence"/>
</dbReference>
<gene>
    <name evidence="1" type="ORF">HMPREF9445_03057</name>
</gene>
<keyword evidence="2" id="KW-1185">Reference proteome</keyword>
<comment type="caution">
    <text evidence="1">The sequence shown here is derived from an EMBL/GenBank/DDBJ whole genome shotgun (WGS) entry which is preliminary data.</text>
</comment>
<evidence type="ECO:0000313" key="1">
    <source>
        <dbReference type="EMBL" id="EGF49685.1"/>
    </source>
</evidence>
<dbReference type="EMBL" id="AFBM01000031">
    <property type="protein sequence ID" value="EGF49685.1"/>
    <property type="molecule type" value="Genomic_DNA"/>
</dbReference>
<protein>
    <submittedName>
        <fullName evidence="1">Uncharacterized protein</fullName>
    </submittedName>
</protein>
<evidence type="ECO:0000313" key="2">
    <source>
        <dbReference type="Proteomes" id="UP000010321"/>
    </source>
</evidence>
<name>A0ABN0CK53_9BACE</name>
<organism evidence="1 2">
    <name type="scientific">Bacteroides clarus YIT 12056</name>
    <dbReference type="NCBI Taxonomy" id="762984"/>
    <lineage>
        <taxon>Bacteria</taxon>
        <taxon>Pseudomonadati</taxon>
        <taxon>Bacteroidota</taxon>
        <taxon>Bacteroidia</taxon>
        <taxon>Bacteroidales</taxon>
        <taxon>Bacteroidaceae</taxon>
        <taxon>Bacteroides</taxon>
    </lineage>
</organism>